<evidence type="ECO:0000256" key="3">
    <source>
        <dbReference type="ARBA" id="ARBA00023002"/>
    </source>
</evidence>
<dbReference type="SMR" id="A0A1D6Q5U5"/>
<sequence>MHGPRVAVVTGGNRGIGLEICRQLASNGVLVVLTARDEKKGSRAVEELQSAGLSDVVFHRLDVADRPSIAQLAEFVKRRFGKLDILGFSRSHVWVVQVNNAGVAGTTIDPERLKDLQKQDPKAGFRAIIFGWFLTFCQHTHTQKKKEQCLSSADKEDLKTFVDGYMGSLQQSYELAKDSLEINFNGTKHVTDCLIPLLLLSKSGRVVNVSSQVAQLKFMSNEGAIKVLSDIDNLSEAKLDEVMSAFMEDFKDGNLAARGWLPVVSAYAVSKALVNAHSRLLARRHPSLVVCCVTPGFVRTGMNYGMGLVSAEEGAAAPVALALRAEPADSGLNFELLDKKKNLTNFNASLKLRCVQNRKCSDGSTYNGQTFIQLLTDKDSSHGKYGRGTQPITLLFGASATNLRRRRGRPSPSIFEDAVELLGSCYWNLDDAISLYLSNAGGSTKPPSDSPADPIFAEEDMSTEEDKNKDHGDAIHGDREGDAGAPRYYGSRSTAVENPCVVGAPPSAVATGWGGADPDGVREGETEATGWGAEPGDIVATGWGEAESAREGEIGATGWGTEPDGARDDGSTADWQWQEDGEYNGEYYDNNTGYGDGSSNWQEHEHGEYNDDEHYDNTGYGDGSTTDWEEHGAYNDEDYDNTGYGEDEEVEAYYPPPYELRYVGYFHGAKVHAAREDRFLLVNLQTCSGAGELPSQMQNRDLWADETVRGVIQDSFVFSLEKGGMSRGSYSLPDECEKVAAFYRLEEDQLPALLVIDPITGQLLAKWSGAMMPDEFMLFVDEYIRSKPSTLSKPKIVRETAVLPASVGAGGEQEPARAPSAAAVEQEPAPPESPAPAADGAGEQEQEISKNDSAAAGGACSEQEHAPVPNATELPAELVDDDDDEPMEGEEMYKLRIRFPSGTVVAKEFGCKRRIASLFAFCRSALRGGGQHVEEKAIRIMRFAGPGYSWEAIQDKDDVYVTSKI</sequence>
<dbReference type="eggNOG" id="KOG1364">
    <property type="taxonomic scope" value="Eukaryota"/>
</dbReference>
<dbReference type="SUPFAM" id="SSF52833">
    <property type="entry name" value="Thioredoxin-like"/>
    <property type="match status" value="1"/>
</dbReference>
<dbReference type="GO" id="GO:0016491">
    <property type="term" value="F:oxidoreductase activity"/>
    <property type="evidence" value="ECO:0007669"/>
    <property type="project" value="UniProtKB-KW"/>
</dbReference>
<comment type="similarity">
    <text evidence="1">Belongs to the short-chain dehydrogenases/reductases (SDR) family.</text>
</comment>
<dbReference type="PANTHER" id="PTHR43490:SF98">
    <property type="entry name" value="OS02G0640600 PROTEIN"/>
    <property type="match status" value="1"/>
</dbReference>
<evidence type="ECO:0000313" key="5">
    <source>
        <dbReference type="EMBL" id="AQK53895.1"/>
    </source>
</evidence>
<dbReference type="eggNOG" id="KOG1208">
    <property type="taxonomic scope" value="Eukaryota"/>
</dbReference>
<dbReference type="InterPro" id="IPR036291">
    <property type="entry name" value="NAD(P)-bd_dom_sf"/>
</dbReference>
<protein>
    <submittedName>
        <fullName evidence="5">(+)-neomenthol dehydrogenase</fullName>
    </submittedName>
</protein>
<dbReference type="Gene3D" id="3.40.30.10">
    <property type="entry name" value="Glutaredoxin"/>
    <property type="match status" value="1"/>
</dbReference>
<dbReference type="PaxDb" id="4577-GRMZM2G339367_P01"/>
<evidence type="ECO:0000256" key="4">
    <source>
        <dbReference type="SAM" id="MobiDB-lite"/>
    </source>
</evidence>
<dbReference type="Pfam" id="PF00106">
    <property type="entry name" value="adh_short"/>
    <property type="match status" value="1"/>
</dbReference>
<dbReference type="CDD" id="cd02958">
    <property type="entry name" value="UAS"/>
    <property type="match status" value="1"/>
</dbReference>
<dbReference type="Gene3D" id="3.40.50.720">
    <property type="entry name" value="NAD(P)-binding Rossmann-like Domain"/>
    <property type="match status" value="1"/>
</dbReference>
<evidence type="ECO:0000256" key="2">
    <source>
        <dbReference type="ARBA" id="ARBA00022857"/>
    </source>
</evidence>
<feature type="region of interest" description="Disordered" evidence="4">
    <location>
        <begin position="806"/>
        <end position="886"/>
    </location>
</feature>
<dbReference type="ExpressionAtlas" id="A0A1D6Q5U5">
    <property type="expression patterns" value="baseline"/>
</dbReference>
<keyword evidence="2" id="KW-0521">NADP</keyword>
<dbReference type="PRINTS" id="PR00081">
    <property type="entry name" value="GDHRDH"/>
</dbReference>
<evidence type="ECO:0000256" key="1">
    <source>
        <dbReference type="ARBA" id="ARBA00006484"/>
    </source>
</evidence>
<dbReference type="AlphaFoldDB" id="A0A1D6Q5U5"/>
<name>A0A1D6Q5U5_MAIZE</name>
<dbReference type="OMA" id="AHAGECK"/>
<dbReference type="PANTHER" id="PTHR43490">
    <property type="entry name" value="(+)-NEOMENTHOL DEHYDROGENASE"/>
    <property type="match status" value="1"/>
</dbReference>
<dbReference type="InterPro" id="IPR002347">
    <property type="entry name" value="SDR_fam"/>
</dbReference>
<keyword evidence="3" id="KW-0560">Oxidoreductase</keyword>
<dbReference type="SUPFAM" id="SSF51735">
    <property type="entry name" value="NAD(P)-binding Rossmann-fold domains"/>
    <property type="match status" value="1"/>
</dbReference>
<accession>A0A1D6Q5U5</accession>
<proteinExistence type="inferred from homology"/>
<dbReference type="InterPro" id="IPR029071">
    <property type="entry name" value="Ubiquitin-like_domsf"/>
</dbReference>
<dbReference type="InParanoid" id="A0A1D6Q5U5"/>
<feature type="region of interest" description="Disordered" evidence="4">
    <location>
        <begin position="461"/>
        <end position="486"/>
    </location>
</feature>
<gene>
    <name evidence="5" type="ORF">ZEAMMB73_Zm00001d051246</name>
</gene>
<feature type="compositionally biased region" description="Polar residues" evidence="4">
    <location>
        <begin position="590"/>
        <end position="601"/>
    </location>
</feature>
<feature type="region of interest" description="Disordered" evidence="4">
    <location>
        <begin position="590"/>
        <end position="612"/>
    </location>
</feature>
<feature type="compositionally biased region" description="Basic and acidic residues" evidence="4">
    <location>
        <begin position="464"/>
        <end position="482"/>
    </location>
</feature>
<dbReference type="InterPro" id="IPR036249">
    <property type="entry name" value="Thioredoxin-like_sf"/>
</dbReference>
<dbReference type="SUPFAM" id="SSF54236">
    <property type="entry name" value="Ubiquitin-like"/>
    <property type="match status" value="1"/>
</dbReference>
<dbReference type="STRING" id="4577.A0A1D6Q5U5"/>
<dbReference type="EMBL" id="CM000780">
    <property type="protein sequence ID" value="AQK53895.1"/>
    <property type="molecule type" value="Genomic_DNA"/>
</dbReference>
<reference evidence="5" key="1">
    <citation type="submission" date="2015-12" db="EMBL/GenBank/DDBJ databases">
        <title>Update maize B73 reference genome by single molecule sequencing technologies.</title>
        <authorList>
            <consortium name="Maize Genome Sequencing Project"/>
            <person name="Ware D."/>
        </authorList>
    </citation>
    <scope>NUCLEOTIDE SEQUENCE</scope>
    <source>
        <tissue evidence="5">Seedling</tissue>
    </source>
</reference>
<feature type="compositionally biased region" description="Low complexity" evidence="4">
    <location>
        <begin position="818"/>
        <end position="827"/>
    </location>
</feature>
<organism evidence="5">
    <name type="scientific">Zea mays</name>
    <name type="common">Maize</name>
    <dbReference type="NCBI Taxonomy" id="4577"/>
    <lineage>
        <taxon>Eukaryota</taxon>
        <taxon>Viridiplantae</taxon>
        <taxon>Streptophyta</taxon>
        <taxon>Embryophyta</taxon>
        <taxon>Tracheophyta</taxon>
        <taxon>Spermatophyta</taxon>
        <taxon>Magnoliopsida</taxon>
        <taxon>Liliopsida</taxon>
        <taxon>Poales</taxon>
        <taxon>Poaceae</taxon>
        <taxon>PACMAD clade</taxon>
        <taxon>Panicoideae</taxon>
        <taxon>Andropogonodae</taxon>
        <taxon>Andropogoneae</taxon>
        <taxon>Tripsacinae</taxon>
        <taxon>Zea</taxon>
    </lineage>
</organism>